<name>A0AA88SEV5_TACVA</name>
<dbReference type="Proteomes" id="UP001187315">
    <property type="component" value="Unassembled WGS sequence"/>
</dbReference>
<proteinExistence type="predicted"/>
<dbReference type="EMBL" id="JAVHJS010000018">
    <property type="protein sequence ID" value="KAK2829451.1"/>
    <property type="molecule type" value="Genomic_DNA"/>
</dbReference>
<organism evidence="1 2">
    <name type="scientific">Tachysurus vachellii</name>
    <name type="common">Darkbarbel catfish</name>
    <name type="synonym">Pelteobagrus vachellii</name>
    <dbReference type="NCBI Taxonomy" id="175792"/>
    <lineage>
        <taxon>Eukaryota</taxon>
        <taxon>Metazoa</taxon>
        <taxon>Chordata</taxon>
        <taxon>Craniata</taxon>
        <taxon>Vertebrata</taxon>
        <taxon>Euteleostomi</taxon>
        <taxon>Actinopterygii</taxon>
        <taxon>Neopterygii</taxon>
        <taxon>Teleostei</taxon>
        <taxon>Ostariophysi</taxon>
        <taxon>Siluriformes</taxon>
        <taxon>Bagridae</taxon>
        <taxon>Tachysurus</taxon>
    </lineage>
</organism>
<comment type="caution">
    <text evidence="1">The sequence shown here is derived from an EMBL/GenBank/DDBJ whole genome shotgun (WGS) entry which is preliminary data.</text>
</comment>
<protein>
    <submittedName>
        <fullName evidence="1">Uncharacterized protein</fullName>
    </submittedName>
</protein>
<accession>A0AA88SEV5</accession>
<sequence>MEDSLLCVGLIDCFLTFLTRPNNSLSGKPWLTFSTPLYFFLSPRTTRPVSEVNCCFPPYLAHISTAQVSSYTLSRKWPWIHMSDFLEKPAQL</sequence>
<keyword evidence="2" id="KW-1185">Reference proteome</keyword>
<reference evidence="1" key="1">
    <citation type="submission" date="2023-08" db="EMBL/GenBank/DDBJ databases">
        <title>Pelteobagrus vachellii genome.</title>
        <authorList>
            <person name="Liu H."/>
        </authorList>
    </citation>
    <scope>NUCLEOTIDE SEQUENCE</scope>
    <source>
        <strain evidence="1">PRFRI_2022a</strain>
        <tissue evidence="1">Muscle</tissue>
    </source>
</reference>
<dbReference type="AlphaFoldDB" id="A0AA88SEV5"/>
<evidence type="ECO:0000313" key="2">
    <source>
        <dbReference type="Proteomes" id="UP001187315"/>
    </source>
</evidence>
<evidence type="ECO:0000313" key="1">
    <source>
        <dbReference type="EMBL" id="KAK2829451.1"/>
    </source>
</evidence>
<gene>
    <name evidence="1" type="ORF">Q7C36_017441</name>
</gene>